<accession>A0A485LP42</accession>
<dbReference type="Gene3D" id="1.25.40.10">
    <property type="entry name" value="Tetratricopeptide repeat domain"/>
    <property type="match status" value="1"/>
</dbReference>
<evidence type="ECO:0000313" key="2">
    <source>
        <dbReference type="EMBL" id="VFT98719.1"/>
    </source>
</evidence>
<organism evidence="2 3">
    <name type="scientific">Aphanomyces stellatus</name>
    <dbReference type="NCBI Taxonomy" id="120398"/>
    <lineage>
        <taxon>Eukaryota</taxon>
        <taxon>Sar</taxon>
        <taxon>Stramenopiles</taxon>
        <taxon>Oomycota</taxon>
        <taxon>Saprolegniomycetes</taxon>
        <taxon>Saprolegniales</taxon>
        <taxon>Verrucalvaceae</taxon>
        <taxon>Aphanomyces</taxon>
    </lineage>
</organism>
<proteinExistence type="predicted"/>
<evidence type="ECO:0000313" key="1">
    <source>
        <dbReference type="EMBL" id="KAF0686086.1"/>
    </source>
</evidence>
<dbReference type="AlphaFoldDB" id="A0A485LP42"/>
<gene>
    <name evidence="2" type="primary">Aste57867_22051</name>
    <name evidence="1" type="ORF">As57867_021982</name>
    <name evidence="2" type="ORF">ASTE57867_22051</name>
</gene>
<reference evidence="2 3" key="1">
    <citation type="submission" date="2019-03" db="EMBL/GenBank/DDBJ databases">
        <authorList>
            <person name="Gaulin E."/>
            <person name="Dumas B."/>
        </authorList>
    </citation>
    <scope>NUCLEOTIDE SEQUENCE [LARGE SCALE GENOMIC DNA]</scope>
    <source>
        <strain evidence="2">CBS 568.67</strain>
    </source>
</reference>
<sequence>MAAADPRAVWEPMFQEALARQVDVCGPNTDETLVGELASTCTKHGKATMGLSMMLDCYERCERTFGAMTLQAMNVIGISYYHQNRLDEASTWFVMVLGTTATRARRSFATRRPATSAS</sequence>
<protein>
    <submittedName>
        <fullName evidence="2">Aste57867_22051 protein</fullName>
    </submittedName>
</protein>
<keyword evidence="3" id="KW-1185">Reference proteome</keyword>
<dbReference type="EMBL" id="VJMH01007015">
    <property type="protein sequence ID" value="KAF0686086.1"/>
    <property type="molecule type" value="Genomic_DNA"/>
</dbReference>
<dbReference type="Pfam" id="PF13374">
    <property type="entry name" value="TPR_10"/>
    <property type="match status" value="1"/>
</dbReference>
<dbReference type="OrthoDB" id="626167at2759"/>
<evidence type="ECO:0000313" key="3">
    <source>
        <dbReference type="Proteomes" id="UP000332933"/>
    </source>
</evidence>
<dbReference type="Proteomes" id="UP000332933">
    <property type="component" value="Unassembled WGS sequence"/>
</dbReference>
<reference evidence="1" key="2">
    <citation type="submission" date="2019-06" db="EMBL/GenBank/DDBJ databases">
        <title>Genomics analysis of Aphanomyces spp. identifies a new class of oomycete effector associated with host adaptation.</title>
        <authorList>
            <person name="Gaulin E."/>
        </authorList>
    </citation>
    <scope>NUCLEOTIDE SEQUENCE</scope>
    <source>
        <strain evidence="1">CBS 578.67</strain>
    </source>
</reference>
<dbReference type="InterPro" id="IPR011990">
    <property type="entry name" value="TPR-like_helical_dom_sf"/>
</dbReference>
<dbReference type="EMBL" id="CAADRA010007041">
    <property type="protein sequence ID" value="VFT98719.1"/>
    <property type="molecule type" value="Genomic_DNA"/>
</dbReference>
<name>A0A485LP42_9STRA</name>